<dbReference type="EMBL" id="CAKOFQ010007169">
    <property type="protein sequence ID" value="CAH1993327.1"/>
    <property type="molecule type" value="Genomic_DNA"/>
</dbReference>
<accession>A0A9P0LKZ8</accession>
<reference evidence="2" key="1">
    <citation type="submission" date="2022-03" db="EMBL/GenBank/DDBJ databases">
        <authorList>
            <person name="Sayadi A."/>
        </authorList>
    </citation>
    <scope>NUCLEOTIDE SEQUENCE</scope>
</reference>
<comment type="caution">
    <text evidence="2">The sequence shown here is derived from an EMBL/GenBank/DDBJ whole genome shotgun (WGS) entry which is preliminary data.</text>
</comment>
<feature type="region of interest" description="Disordered" evidence="1">
    <location>
        <begin position="113"/>
        <end position="136"/>
    </location>
</feature>
<feature type="compositionally biased region" description="Polar residues" evidence="1">
    <location>
        <begin position="1"/>
        <end position="18"/>
    </location>
</feature>
<proteinExistence type="predicted"/>
<feature type="non-terminal residue" evidence="2">
    <location>
        <position position="361"/>
    </location>
</feature>
<evidence type="ECO:0000313" key="2">
    <source>
        <dbReference type="EMBL" id="CAH1993327.1"/>
    </source>
</evidence>
<organism evidence="2 3">
    <name type="scientific">Acanthoscelides obtectus</name>
    <name type="common">Bean weevil</name>
    <name type="synonym">Bruchus obtectus</name>
    <dbReference type="NCBI Taxonomy" id="200917"/>
    <lineage>
        <taxon>Eukaryota</taxon>
        <taxon>Metazoa</taxon>
        <taxon>Ecdysozoa</taxon>
        <taxon>Arthropoda</taxon>
        <taxon>Hexapoda</taxon>
        <taxon>Insecta</taxon>
        <taxon>Pterygota</taxon>
        <taxon>Neoptera</taxon>
        <taxon>Endopterygota</taxon>
        <taxon>Coleoptera</taxon>
        <taxon>Polyphaga</taxon>
        <taxon>Cucujiformia</taxon>
        <taxon>Chrysomeloidea</taxon>
        <taxon>Chrysomelidae</taxon>
        <taxon>Bruchinae</taxon>
        <taxon>Bruchini</taxon>
        <taxon>Acanthoscelides</taxon>
    </lineage>
</organism>
<evidence type="ECO:0000313" key="3">
    <source>
        <dbReference type="Proteomes" id="UP001152888"/>
    </source>
</evidence>
<dbReference type="Proteomes" id="UP001152888">
    <property type="component" value="Unassembled WGS sequence"/>
</dbReference>
<feature type="region of interest" description="Disordered" evidence="1">
    <location>
        <begin position="1"/>
        <end position="31"/>
    </location>
</feature>
<sequence length="361" mass="40751">LGISSLSRSPATYVSVSQGGLPPGKKRKEPKDSMDAIIQDNSQGGNDNTIDYDLQSGVMQVELPTLSPKKADRPLLTYKQTVHVYIENNEPNFSDSNNAVPKTTYASVTKNNPITPQEINSSNLPSQSPNTQTSINIPNAYSHFTQRLSKPLKRNSPSSPDLTEEARRQIGREELAEMISDIKAFIKKREFWERNLIDSDTMHFPVLSEKISQRRLEPSDRKYYVEIVSNLKDNFKTRYKGFNEIAVVAQFLVSPFMKMYIQQFATSVTQNLSEDITATEMQITAMQKTTVTKMKCKSLRKLLWYCFVKQQCILMTSSRSVKNPVRCVASISPTTSNSQGNSVYTNIQLTYPISLCDAQDE</sequence>
<dbReference type="OrthoDB" id="1101576at2759"/>
<name>A0A9P0LKZ8_ACAOB</name>
<evidence type="ECO:0000256" key="1">
    <source>
        <dbReference type="SAM" id="MobiDB-lite"/>
    </source>
</evidence>
<keyword evidence="3" id="KW-1185">Reference proteome</keyword>
<dbReference type="AlphaFoldDB" id="A0A9P0LKZ8"/>
<protein>
    <submittedName>
        <fullName evidence="2">Uncharacterized protein</fullName>
    </submittedName>
</protein>
<gene>
    <name evidence="2" type="ORF">ACAOBT_LOCUS21444</name>
</gene>